<feature type="domain" description="Thioredoxin" evidence="2">
    <location>
        <begin position="72"/>
        <end position="223"/>
    </location>
</feature>
<dbReference type="PANTHER" id="PTHR43110">
    <property type="entry name" value="THIOL PEROXIDASE"/>
    <property type="match status" value="1"/>
</dbReference>
<dbReference type="SUPFAM" id="SSF52833">
    <property type="entry name" value="Thioredoxin-like"/>
    <property type="match status" value="1"/>
</dbReference>
<dbReference type="PROSITE" id="PS51352">
    <property type="entry name" value="THIOREDOXIN_2"/>
    <property type="match status" value="1"/>
</dbReference>
<dbReference type="EMBL" id="LR027517">
    <property type="protein sequence ID" value="VCU52417.1"/>
    <property type="molecule type" value="Genomic_DNA"/>
</dbReference>
<dbReference type="GO" id="GO:0016209">
    <property type="term" value="F:antioxidant activity"/>
    <property type="evidence" value="ECO:0007669"/>
    <property type="project" value="InterPro"/>
</dbReference>
<dbReference type="CDD" id="cd03018">
    <property type="entry name" value="PRX_AhpE_like"/>
    <property type="match status" value="1"/>
</dbReference>
<gene>
    <name evidence="3" type="ORF">TTHN1_00164</name>
</gene>
<dbReference type="InterPro" id="IPR050455">
    <property type="entry name" value="Tpx_Peroxidase_subfamily"/>
</dbReference>
<dbReference type="InterPro" id="IPR000866">
    <property type="entry name" value="AhpC/TSA"/>
</dbReference>
<evidence type="ECO:0000313" key="3">
    <source>
        <dbReference type="EMBL" id="VCU52417.1"/>
    </source>
</evidence>
<protein>
    <submittedName>
        <fullName evidence="3">Peroxiredoxin Rv2238c</fullName>
    </submittedName>
</protein>
<dbReference type="Proteomes" id="UP000279841">
    <property type="component" value="Chromosome"/>
</dbReference>
<evidence type="ECO:0000259" key="2">
    <source>
        <dbReference type="PROSITE" id="PS51352"/>
    </source>
</evidence>
<reference evidence="3 4" key="1">
    <citation type="submission" date="2018-10" db="EMBL/GenBank/DDBJ databases">
        <authorList>
            <person name="Peiro R."/>
            <person name="Begona"/>
            <person name="Cbmso G."/>
            <person name="Lopez M."/>
            <person name="Gonzalez S."/>
            <person name="Sacristan E."/>
            <person name="Castillo E."/>
        </authorList>
    </citation>
    <scope>NUCLEOTIDE SEQUENCE [LARGE SCALE GENOMIC DNA]</scope>
    <source>
        <strain evidence="3">TTHNAR1</strain>
    </source>
</reference>
<proteinExistence type="predicted"/>
<dbReference type="PANTHER" id="PTHR43110:SF1">
    <property type="entry name" value="THIOL PEROXIDASE"/>
    <property type="match status" value="1"/>
</dbReference>
<dbReference type="Pfam" id="PF00578">
    <property type="entry name" value="AhpC-TSA"/>
    <property type="match status" value="1"/>
</dbReference>
<name>A0A3P4AMU7_THETH</name>
<dbReference type="GO" id="GO:0016491">
    <property type="term" value="F:oxidoreductase activity"/>
    <property type="evidence" value="ECO:0007669"/>
    <property type="project" value="InterPro"/>
</dbReference>
<accession>A0A3P4AMU7</accession>
<organism evidence="3 4">
    <name type="scientific">Thermus thermophilus</name>
    <dbReference type="NCBI Taxonomy" id="274"/>
    <lineage>
        <taxon>Bacteria</taxon>
        <taxon>Thermotogati</taxon>
        <taxon>Deinococcota</taxon>
        <taxon>Deinococci</taxon>
        <taxon>Thermales</taxon>
        <taxon>Thermaceae</taxon>
        <taxon>Thermus</taxon>
    </lineage>
</organism>
<keyword evidence="1" id="KW-0676">Redox-active center</keyword>
<evidence type="ECO:0000313" key="4">
    <source>
        <dbReference type="Proteomes" id="UP000279841"/>
    </source>
</evidence>
<dbReference type="InterPro" id="IPR036249">
    <property type="entry name" value="Thioredoxin-like_sf"/>
</dbReference>
<evidence type="ECO:0000256" key="1">
    <source>
        <dbReference type="ARBA" id="ARBA00023284"/>
    </source>
</evidence>
<dbReference type="InterPro" id="IPR013766">
    <property type="entry name" value="Thioredoxin_domain"/>
</dbReference>
<dbReference type="RefSeq" id="WP_124104164.1">
    <property type="nucleotide sequence ID" value="NZ_LR027517.1"/>
</dbReference>
<dbReference type="AlphaFoldDB" id="A0A3P4AMU7"/>
<sequence>MRFPELARRFLELEPKLAEGPEKEALSLLHAMLQELWREVGARPGEREGLEGLRNLYKRAPKMEAPRVAPGLSVGERAPDFALPDAQGNPVRLSDFRGRPVVLVFYPLDWSPGCSQQLDLYQAELPEFERRDAVLLGISVDSIYCHGAFAFARGLTFPLLADFHPKGEVARRYRVWREEDGFSERALFVVDPEGIIRYAHVSPYLHHIPPIEELFQALDALRRG</sequence>
<dbReference type="Gene3D" id="3.40.30.10">
    <property type="entry name" value="Glutaredoxin"/>
    <property type="match status" value="1"/>
</dbReference>